<keyword evidence="6 7" id="KW-0472">Membrane</keyword>
<evidence type="ECO:0000313" key="9">
    <source>
        <dbReference type="EMBL" id="MDP5275543.1"/>
    </source>
</evidence>
<reference evidence="9 10" key="1">
    <citation type="submission" date="2023-08" db="EMBL/GenBank/DDBJ databases">
        <authorList>
            <person name="Park J.-S."/>
        </authorList>
    </citation>
    <scope>NUCLEOTIDE SEQUENCE [LARGE SCALE GENOMIC DNA]</scope>
    <source>
        <strain evidence="9 10">2205SS18-9</strain>
    </source>
</reference>
<evidence type="ECO:0000256" key="2">
    <source>
        <dbReference type="ARBA" id="ARBA00022448"/>
    </source>
</evidence>
<evidence type="ECO:0000256" key="4">
    <source>
        <dbReference type="ARBA" id="ARBA00022692"/>
    </source>
</evidence>
<dbReference type="Pfam" id="PF00528">
    <property type="entry name" value="BPD_transp_1"/>
    <property type="match status" value="1"/>
</dbReference>
<dbReference type="PANTHER" id="PTHR30465:SF74">
    <property type="entry name" value="OLIGOPEPTIDE TRANSPORT SYSTEM PERMEASE PROTEIN OPPB"/>
    <property type="match status" value="1"/>
</dbReference>
<comment type="similarity">
    <text evidence="7">Belongs to the binding-protein-dependent transport system permease family.</text>
</comment>
<dbReference type="InterPro" id="IPR035906">
    <property type="entry name" value="MetI-like_sf"/>
</dbReference>
<accession>A0ABT9J1R1</accession>
<organism evidence="9 10">
    <name type="scientific">Chengkuizengella axinellae</name>
    <dbReference type="NCBI Taxonomy" id="3064388"/>
    <lineage>
        <taxon>Bacteria</taxon>
        <taxon>Bacillati</taxon>
        <taxon>Bacillota</taxon>
        <taxon>Bacilli</taxon>
        <taxon>Bacillales</taxon>
        <taxon>Paenibacillaceae</taxon>
        <taxon>Chengkuizengella</taxon>
    </lineage>
</organism>
<dbReference type="InterPro" id="IPR000515">
    <property type="entry name" value="MetI-like"/>
</dbReference>
<evidence type="ECO:0000256" key="5">
    <source>
        <dbReference type="ARBA" id="ARBA00022989"/>
    </source>
</evidence>
<sequence>MGKYLLHRFIFMLVTIWVVITLTFFLMKLMPGSPFNEDKLPESVREVMLEKYGLDKSIPEQYFQYLTNAIQGDFGTSYITKGREVTTIIFERIGPSATLGLQAAAISIPFGVLLGMAAALRRGKMLDYMSVGFAVIGFAIPNFVVAVLLQYIFGGNHALFGLLDKPPLPVALWGEFKHTILPTLSLAFGGFAYYTRMMRSEMLEVLGQDYIKTAKSKGLSKRVVLFRHCLRNALIPIATSLPVFILFALTGSLVIETIFGIPGIGNELVDSVRDRDYSVTMGLTLFYSMLYIVALFLVDILYSLIDPRIRVLGGSD</sequence>
<dbReference type="EMBL" id="JAVAMP010000008">
    <property type="protein sequence ID" value="MDP5275543.1"/>
    <property type="molecule type" value="Genomic_DNA"/>
</dbReference>
<gene>
    <name evidence="9" type="ORF">Q5Y73_15645</name>
</gene>
<comment type="caution">
    <text evidence="9">The sequence shown here is derived from an EMBL/GenBank/DDBJ whole genome shotgun (WGS) entry which is preliminary data.</text>
</comment>
<dbReference type="PROSITE" id="PS50928">
    <property type="entry name" value="ABC_TM1"/>
    <property type="match status" value="1"/>
</dbReference>
<dbReference type="RefSeq" id="WP_305992849.1">
    <property type="nucleotide sequence ID" value="NZ_JAVAMP010000008.1"/>
</dbReference>
<evidence type="ECO:0000256" key="6">
    <source>
        <dbReference type="ARBA" id="ARBA00023136"/>
    </source>
</evidence>
<dbReference type="CDD" id="cd06261">
    <property type="entry name" value="TM_PBP2"/>
    <property type="match status" value="1"/>
</dbReference>
<evidence type="ECO:0000256" key="7">
    <source>
        <dbReference type="RuleBase" id="RU363032"/>
    </source>
</evidence>
<feature type="transmembrane region" description="Helical" evidence="7">
    <location>
        <begin position="241"/>
        <end position="265"/>
    </location>
</feature>
<evidence type="ECO:0000313" key="10">
    <source>
        <dbReference type="Proteomes" id="UP001231941"/>
    </source>
</evidence>
<dbReference type="PANTHER" id="PTHR30465">
    <property type="entry name" value="INNER MEMBRANE ABC TRANSPORTER"/>
    <property type="match status" value="1"/>
</dbReference>
<feature type="domain" description="ABC transmembrane type-1" evidence="8">
    <location>
        <begin position="93"/>
        <end position="302"/>
    </location>
</feature>
<keyword evidence="10" id="KW-1185">Reference proteome</keyword>
<keyword evidence="3" id="KW-1003">Cell membrane</keyword>
<dbReference type="Pfam" id="PF19300">
    <property type="entry name" value="BPD_transp_1_N"/>
    <property type="match status" value="1"/>
</dbReference>
<comment type="subcellular location">
    <subcellularLocation>
        <location evidence="1 7">Cell membrane</location>
        <topology evidence="1 7">Multi-pass membrane protein</topology>
    </subcellularLocation>
</comment>
<dbReference type="InterPro" id="IPR045621">
    <property type="entry name" value="BPD_transp_1_N"/>
</dbReference>
<dbReference type="Proteomes" id="UP001231941">
    <property type="component" value="Unassembled WGS sequence"/>
</dbReference>
<feature type="transmembrane region" description="Helical" evidence="7">
    <location>
        <begin position="131"/>
        <end position="153"/>
    </location>
</feature>
<evidence type="ECO:0000256" key="1">
    <source>
        <dbReference type="ARBA" id="ARBA00004651"/>
    </source>
</evidence>
<feature type="transmembrane region" description="Helical" evidence="7">
    <location>
        <begin position="176"/>
        <end position="194"/>
    </location>
</feature>
<evidence type="ECO:0000259" key="8">
    <source>
        <dbReference type="PROSITE" id="PS50928"/>
    </source>
</evidence>
<protein>
    <submittedName>
        <fullName evidence="9">ABC transporter permease</fullName>
    </submittedName>
</protein>
<dbReference type="Gene3D" id="1.10.3720.10">
    <property type="entry name" value="MetI-like"/>
    <property type="match status" value="1"/>
</dbReference>
<name>A0ABT9J1R1_9BACL</name>
<keyword evidence="5 7" id="KW-1133">Transmembrane helix</keyword>
<evidence type="ECO:0000256" key="3">
    <source>
        <dbReference type="ARBA" id="ARBA00022475"/>
    </source>
</evidence>
<feature type="transmembrane region" description="Helical" evidence="7">
    <location>
        <begin position="99"/>
        <end position="119"/>
    </location>
</feature>
<keyword evidence="2 7" id="KW-0813">Transport</keyword>
<dbReference type="SUPFAM" id="SSF161098">
    <property type="entry name" value="MetI-like"/>
    <property type="match status" value="1"/>
</dbReference>
<keyword evidence="4 7" id="KW-0812">Transmembrane</keyword>
<feature type="transmembrane region" description="Helical" evidence="7">
    <location>
        <begin position="9"/>
        <end position="27"/>
    </location>
</feature>
<proteinExistence type="inferred from homology"/>
<feature type="transmembrane region" description="Helical" evidence="7">
    <location>
        <begin position="285"/>
        <end position="305"/>
    </location>
</feature>